<keyword evidence="1" id="KW-1133">Transmembrane helix</keyword>
<evidence type="ECO:0000313" key="2">
    <source>
        <dbReference type="EMBL" id="SMY34541.1"/>
    </source>
</evidence>
<organism evidence="2 3">
    <name type="scientific">Photobacterium malacitanum</name>
    <dbReference type="NCBI Taxonomy" id="2204294"/>
    <lineage>
        <taxon>Bacteria</taxon>
        <taxon>Pseudomonadati</taxon>
        <taxon>Pseudomonadota</taxon>
        <taxon>Gammaproteobacteria</taxon>
        <taxon>Vibrionales</taxon>
        <taxon>Vibrionaceae</taxon>
        <taxon>Photobacterium</taxon>
    </lineage>
</organism>
<dbReference type="Proteomes" id="UP000195963">
    <property type="component" value="Unassembled WGS sequence"/>
</dbReference>
<name>A0A1Y6MH62_9GAMM</name>
<gene>
    <name evidence="2" type="ORF">PMAL9190_01720</name>
</gene>
<feature type="transmembrane region" description="Helical" evidence="1">
    <location>
        <begin position="28"/>
        <end position="48"/>
    </location>
</feature>
<evidence type="ECO:0000256" key="1">
    <source>
        <dbReference type="SAM" id="Phobius"/>
    </source>
</evidence>
<protein>
    <submittedName>
        <fullName evidence="2">Uncharacterized protein</fullName>
    </submittedName>
</protein>
<keyword evidence="1" id="KW-0812">Transmembrane</keyword>
<proteinExistence type="predicted"/>
<accession>A0A1Y6MH62</accession>
<dbReference type="EMBL" id="FYAK01000002">
    <property type="protein sequence ID" value="SMY34541.1"/>
    <property type="molecule type" value="Genomic_DNA"/>
</dbReference>
<dbReference type="AlphaFoldDB" id="A0A1Y6MH62"/>
<evidence type="ECO:0000313" key="3">
    <source>
        <dbReference type="Proteomes" id="UP000195963"/>
    </source>
</evidence>
<keyword evidence="1" id="KW-0472">Membrane</keyword>
<feature type="transmembrane region" description="Helical" evidence="1">
    <location>
        <begin position="54"/>
        <end position="75"/>
    </location>
</feature>
<keyword evidence="3" id="KW-1185">Reference proteome</keyword>
<reference evidence="3" key="1">
    <citation type="submission" date="2017-06" db="EMBL/GenBank/DDBJ databases">
        <authorList>
            <person name="Rodrigo-Torres L."/>
            <person name="Arahal R.D."/>
            <person name="Lucena T."/>
        </authorList>
    </citation>
    <scope>NUCLEOTIDE SEQUENCE [LARGE SCALE GENOMIC DNA]</scope>
    <source>
        <strain evidence="3">CECT 9190</strain>
    </source>
</reference>
<sequence length="112" mass="13227">MPYRNRFIINDYLSNDKFYSMKKVSPSVTAKLSTLSKTLLIINLFLLISDFSFFILYGSMLALIFSWFMMANIVSIKYKINTLYKDHVVVGYLRCAFIPFSVVRDAKQYYHY</sequence>